<keyword evidence="1" id="KW-0812">Transmembrane</keyword>
<organism evidence="3 4">
    <name type="scientific">Marivibrio halodurans</name>
    <dbReference type="NCBI Taxonomy" id="2039722"/>
    <lineage>
        <taxon>Bacteria</taxon>
        <taxon>Pseudomonadati</taxon>
        <taxon>Pseudomonadota</taxon>
        <taxon>Alphaproteobacteria</taxon>
        <taxon>Rhodospirillales</taxon>
        <taxon>Rhodospirillaceae</taxon>
        <taxon>Marivibrio</taxon>
    </lineage>
</organism>
<evidence type="ECO:0000259" key="2">
    <source>
        <dbReference type="Pfam" id="PF08241"/>
    </source>
</evidence>
<name>A0A8J7V113_9PROT</name>
<sequence>MKNDLGERTIEDFGDQWTRYTGNEGYYGSVELLADILEPLVPIQEIHDKRIAEIGSGSGRIVRMLLGAGAKHVTAIEPSRSMNVLKKNTEDLADQIRYVEAPGQEMPVDDSYDMILSIGVLHHIPNAKEVVERARQCLKDDGLMIVWLYGKEGNEAYLGLFLPLRVVTSRLPHGLLSILCHALNVILSGYIWMAHWLPVPLRGYMRNVIGKFSREKRYLVIYDQLKPAYAKYYSQKEAIDLLSSCGLSDIATHHRHGYSWTVVGYNRGM</sequence>
<dbReference type="CDD" id="cd02440">
    <property type="entry name" value="AdoMet_MTases"/>
    <property type="match status" value="1"/>
</dbReference>
<evidence type="ECO:0000256" key="1">
    <source>
        <dbReference type="SAM" id="Phobius"/>
    </source>
</evidence>
<accession>A0A8J7V113</accession>
<comment type="caution">
    <text evidence="3">The sequence shown here is derived from an EMBL/GenBank/DDBJ whole genome shotgun (WGS) entry which is preliminary data.</text>
</comment>
<dbReference type="AlphaFoldDB" id="A0A8J7V113"/>
<keyword evidence="3" id="KW-0808">Transferase</keyword>
<dbReference type="Pfam" id="PF08241">
    <property type="entry name" value="Methyltransf_11"/>
    <property type="match status" value="1"/>
</dbReference>
<feature type="transmembrane region" description="Helical" evidence="1">
    <location>
        <begin position="175"/>
        <end position="197"/>
    </location>
</feature>
<dbReference type="PANTHER" id="PTHR43861">
    <property type="entry name" value="TRANS-ACONITATE 2-METHYLTRANSFERASE-RELATED"/>
    <property type="match status" value="1"/>
</dbReference>
<reference evidence="3" key="1">
    <citation type="submission" date="2021-04" db="EMBL/GenBank/DDBJ databases">
        <authorList>
            <person name="Zhang D.-C."/>
        </authorList>
    </citation>
    <scope>NUCLEOTIDE SEQUENCE</scope>
    <source>
        <strain evidence="3">CGMCC 1.15697</strain>
    </source>
</reference>
<protein>
    <submittedName>
        <fullName evidence="3">Class I SAM-dependent methyltransferase</fullName>
    </submittedName>
</protein>
<keyword evidence="1" id="KW-0472">Membrane</keyword>
<keyword evidence="4" id="KW-1185">Reference proteome</keyword>
<keyword evidence="1" id="KW-1133">Transmembrane helix</keyword>
<evidence type="ECO:0000313" key="3">
    <source>
        <dbReference type="EMBL" id="MBP5855626.1"/>
    </source>
</evidence>
<proteinExistence type="predicted"/>
<dbReference type="EMBL" id="JAGMWN010000001">
    <property type="protein sequence ID" value="MBP5855626.1"/>
    <property type="molecule type" value="Genomic_DNA"/>
</dbReference>
<dbReference type="GO" id="GO:0008757">
    <property type="term" value="F:S-adenosylmethionine-dependent methyltransferase activity"/>
    <property type="evidence" value="ECO:0007669"/>
    <property type="project" value="InterPro"/>
</dbReference>
<feature type="domain" description="Methyltransferase type 11" evidence="2">
    <location>
        <begin position="53"/>
        <end position="146"/>
    </location>
</feature>
<dbReference type="InterPro" id="IPR013216">
    <property type="entry name" value="Methyltransf_11"/>
</dbReference>
<dbReference type="InterPro" id="IPR029063">
    <property type="entry name" value="SAM-dependent_MTases_sf"/>
</dbReference>
<evidence type="ECO:0000313" key="4">
    <source>
        <dbReference type="Proteomes" id="UP000672602"/>
    </source>
</evidence>
<gene>
    <name evidence="3" type="ORF">KAJ83_01290</name>
</gene>
<dbReference type="Gene3D" id="3.40.50.150">
    <property type="entry name" value="Vaccinia Virus protein VP39"/>
    <property type="match status" value="1"/>
</dbReference>
<keyword evidence="3" id="KW-0489">Methyltransferase</keyword>
<dbReference type="RefSeq" id="WP_210680205.1">
    <property type="nucleotide sequence ID" value="NZ_JAGMWN010000001.1"/>
</dbReference>
<dbReference type="Proteomes" id="UP000672602">
    <property type="component" value="Unassembled WGS sequence"/>
</dbReference>
<dbReference type="SUPFAM" id="SSF53335">
    <property type="entry name" value="S-adenosyl-L-methionine-dependent methyltransferases"/>
    <property type="match status" value="1"/>
</dbReference>
<dbReference type="GO" id="GO:0032259">
    <property type="term" value="P:methylation"/>
    <property type="evidence" value="ECO:0007669"/>
    <property type="project" value="UniProtKB-KW"/>
</dbReference>